<protein>
    <submittedName>
        <fullName evidence="1">Uncharacterized protein</fullName>
    </submittedName>
</protein>
<name>A0ACB0JZA7_TRIPR</name>
<keyword evidence="2" id="KW-1185">Reference proteome</keyword>
<gene>
    <name evidence="1" type="ORF">MILVUS5_LOCUS18257</name>
</gene>
<dbReference type="EMBL" id="CASHSV030000109">
    <property type="protein sequence ID" value="CAJ2650437.1"/>
    <property type="molecule type" value="Genomic_DNA"/>
</dbReference>
<organism evidence="1 2">
    <name type="scientific">Trifolium pratense</name>
    <name type="common">Red clover</name>
    <dbReference type="NCBI Taxonomy" id="57577"/>
    <lineage>
        <taxon>Eukaryota</taxon>
        <taxon>Viridiplantae</taxon>
        <taxon>Streptophyta</taxon>
        <taxon>Embryophyta</taxon>
        <taxon>Tracheophyta</taxon>
        <taxon>Spermatophyta</taxon>
        <taxon>Magnoliopsida</taxon>
        <taxon>eudicotyledons</taxon>
        <taxon>Gunneridae</taxon>
        <taxon>Pentapetalae</taxon>
        <taxon>rosids</taxon>
        <taxon>fabids</taxon>
        <taxon>Fabales</taxon>
        <taxon>Fabaceae</taxon>
        <taxon>Papilionoideae</taxon>
        <taxon>50 kb inversion clade</taxon>
        <taxon>NPAAA clade</taxon>
        <taxon>Hologalegina</taxon>
        <taxon>IRL clade</taxon>
        <taxon>Trifolieae</taxon>
        <taxon>Trifolium</taxon>
    </lineage>
</organism>
<evidence type="ECO:0000313" key="1">
    <source>
        <dbReference type="EMBL" id="CAJ2650437.1"/>
    </source>
</evidence>
<reference evidence="1" key="1">
    <citation type="submission" date="2023-10" db="EMBL/GenBank/DDBJ databases">
        <authorList>
            <person name="Rodriguez Cubillos JULIANA M."/>
            <person name="De Vega J."/>
        </authorList>
    </citation>
    <scope>NUCLEOTIDE SEQUENCE</scope>
</reference>
<comment type="caution">
    <text evidence="1">The sequence shown here is derived from an EMBL/GenBank/DDBJ whole genome shotgun (WGS) entry which is preliminary data.</text>
</comment>
<evidence type="ECO:0000313" key="2">
    <source>
        <dbReference type="Proteomes" id="UP001177021"/>
    </source>
</evidence>
<sequence length="96" mass="10886">MLSEFSHYRFKDERKKQRLNEIWVYKNNGYFKVSCNRGLSQIRAAVTIITGLFLMQYRAVEQHQGGAANGIAMTDMSIFKAIGPAGDVLVLAWSAR</sequence>
<proteinExistence type="predicted"/>
<dbReference type="Proteomes" id="UP001177021">
    <property type="component" value="Unassembled WGS sequence"/>
</dbReference>
<accession>A0ACB0JZA7</accession>